<dbReference type="EMBL" id="CACVKT020007114">
    <property type="protein sequence ID" value="CAC5405244.1"/>
    <property type="molecule type" value="Genomic_DNA"/>
</dbReference>
<reference evidence="1 2" key="1">
    <citation type="submission" date="2020-06" db="EMBL/GenBank/DDBJ databases">
        <authorList>
            <person name="Li R."/>
            <person name="Bekaert M."/>
        </authorList>
    </citation>
    <scope>NUCLEOTIDE SEQUENCE [LARGE SCALE GENOMIC DNA]</scope>
    <source>
        <strain evidence="2">wild</strain>
    </source>
</reference>
<proteinExistence type="predicted"/>
<evidence type="ECO:0000313" key="2">
    <source>
        <dbReference type="Proteomes" id="UP000507470"/>
    </source>
</evidence>
<dbReference type="Proteomes" id="UP000507470">
    <property type="component" value="Unassembled WGS sequence"/>
</dbReference>
<evidence type="ECO:0000313" key="1">
    <source>
        <dbReference type="EMBL" id="CAC5405244.1"/>
    </source>
</evidence>
<organism evidence="1 2">
    <name type="scientific">Mytilus coruscus</name>
    <name type="common">Sea mussel</name>
    <dbReference type="NCBI Taxonomy" id="42192"/>
    <lineage>
        <taxon>Eukaryota</taxon>
        <taxon>Metazoa</taxon>
        <taxon>Spiralia</taxon>
        <taxon>Lophotrochozoa</taxon>
        <taxon>Mollusca</taxon>
        <taxon>Bivalvia</taxon>
        <taxon>Autobranchia</taxon>
        <taxon>Pteriomorphia</taxon>
        <taxon>Mytilida</taxon>
        <taxon>Mytiloidea</taxon>
        <taxon>Mytilidae</taxon>
        <taxon>Mytilinae</taxon>
        <taxon>Mytilus</taxon>
    </lineage>
</organism>
<gene>
    <name evidence="1" type="ORF">MCOR_38955</name>
</gene>
<name>A0A6J8DDU2_MYTCO</name>
<accession>A0A6J8DDU2</accession>
<dbReference type="AlphaFoldDB" id="A0A6J8DDU2"/>
<keyword evidence="2" id="KW-1185">Reference proteome</keyword>
<protein>
    <submittedName>
        <fullName evidence="1">Uncharacterized protein</fullName>
    </submittedName>
</protein>
<sequence length="289" mass="32715">MLQFVFQCEEIRGQTDEQASPTSWNVIPHVAPRPEPPRCCRRILGLEPEPVLIPVAFPELPSNNQTEYFTTVVHRARLFSVMVPKPDNLIADEVIIDKDEMVEVEQALTGKAEYASIVFQCEEIRGQTDEQASQTSWNVIPHLAPRPEPPRCCLRILRLEPEPVLIPVAFPELPMVHRARLFSVMVPKPDNQIADEVINDKDKDEMVEDGASSLFSVMVPKPANQTADEVIIDKDKDEMVEVEQALVHRARLFSVMVPKPDNLIADEVIIDKDEMVEVEQAREELLGQV</sequence>